<proteinExistence type="predicted"/>
<evidence type="ECO:0000313" key="7">
    <source>
        <dbReference type="Proteomes" id="UP000502706"/>
    </source>
</evidence>
<evidence type="ECO:0000313" key="6">
    <source>
        <dbReference type="EMBL" id="QIN79990.1"/>
    </source>
</evidence>
<dbReference type="GO" id="GO:0003677">
    <property type="term" value="F:DNA binding"/>
    <property type="evidence" value="ECO:0007669"/>
    <property type="project" value="UniProtKB-KW"/>
</dbReference>
<organism evidence="6 7">
    <name type="scientific">Rubrobacter marinus</name>
    <dbReference type="NCBI Taxonomy" id="2653852"/>
    <lineage>
        <taxon>Bacteria</taxon>
        <taxon>Bacillati</taxon>
        <taxon>Actinomycetota</taxon>
        <taxon>Rubrobacteria</taxon>
        <taxon>Rubrobacterales</taxon>
        <taxon>Rubrobacteraceae</taxon>
        <taxon>Rubrobacter</taxon>
    </lineage>
</organism>
<dbReference type="CDD" id="cd07377">
    <property type="entry name" value="WHTH_GntR"/>
    <property type="match status" value="1"/>
</dbReference>
<dbReference type="Gene3D" id="1.20.120.530">
    <property type="entry name" value="GntR ligand-binding domain-like"/>
    <property type="match status" value="1"/>
</dbReference>
<sequence>MSLSSEPNIFEHGGGGQGKKTPSGTKRTYAVQAVRQAIIDGLYAPGERLREEKLAADLDISPTPIREALLILEAQGLVETWPRRGATVVELTRDDIIDIYRIRNVLEPFATRAAMERLTPYDRGRLLLDLRETHREWADALREDRLEPVPRLNWHFHHLIYSAANSSHLVETIERLWNKLPHYWLRSIPGRAKWAFDQHDEIIAAVEVGDSDVAGKAMSRHISSAAEGLTAYLNGDDFPPASAGHLTAPPA</sequence>
<dbReference type="Pfam" id="PF00392">
    <property type="entry name" value="GntR"/>
    <property type="match status" value="1"/>
</dbReference>
<dbReference type="AlphaFoldDB" id="A0A6G8Q0P0"/>
<dbReference type="EMBL" id="CP045121">
    <property type="protein sequence ID" value="QIN79990.1"/>
    <property type="molecule type" value="Genomic_DNA"/>
</dbReference>
<keyword evidence="1" id="KW-0805">Transcription regulation</keyword>
<evidence type="ECO:0000259" key="5">
    <source>
        <dbReference type="PROSITE" id="PS50949"/>
    </source>
</evidence>
<name>A0A6G8Q0P0_9ACTN</name>
<protein>
    <submittedName>
        <fullName evidence="6">FCD domain-containing protein</fullName>
    </submittedName>
</protein>
<dbReference type="Pfam" id="PF07729">
    <property type="entry name" value="FCD"/>
    <property type="match status" value="1"/>
</dbReference>
<dbReference type="Proteomes" id="UP000502706">
    <property type="component" value="Chromosome"/>
</dbReference>
<dbReference type="SUPFAM" id="SSF48008">
    <property type="entry name" value="GntR ligand-binding domain-like"/>
    <property type="match status" value="1"/>
</dbReference>
<dbReference type="SUPFAM" id="SSF46785">
    <property type="entry name" value="Winged helix' DNA-binding domain"/>
    <property type="match status" value="1"/>
</dbReference>
<dbReference type="KEGG" id="rmar:GBA65_17320"/>
<dbReference type="GO" id="GO:0003700">
    <property type="term" value="F:DNA-binding transcription factor activity"/>
    <property type="evidence" value="ECO:0007669"/>
    <property type="project" value="InterPro"/>
</dbReference>
<dbReference type="SMART" id="SM00895">
    <property type="entry name" value="FCD"/>
    <property type="match status" value="1"/>
</dbReference>
<dbReference type="InterPro" id="IPR008920">
    <property type="entry name" value="TF_FadR/GntR_C"/>
</dbReference>
<dbReference type="InterPro" id="IPR036388">
    <property type="entry name" value="WH-like_DNA-bd_sf"/>
</dbReference>
<dbReference type="InterPro" id="IPR000524">
    <property type="entry name" value="Tscrpt_reg_HTH_GntR"/>
</dbReference>
<dbReference type="PANTHER" id="PTHR43537:SF24">
    <property type="entry name" value="GLUCONATE OPERON TRANSCRIPTIONAL REPRESSOR"/>
    <property type="match status" value="1"/>
</dbReference>
<reference evidence="6 7" key="1">
    <citation type="submission" date="2019-10" db="EMBL/GenBank/DDBJ databases">
        <title>Rubrobacter sp nov SCSIO 52915 isolated from a deep-sea sediment in the South China Sea.</title>
        <authorList>
            <person name="Chen R.W."/>
        </authorList>
    </citation>
    <scope>NUCLEOTIDE SEQUENCE [LARGE SCALE GENOMIC DNA]</scope>
    <source>
        <strain evidence="6 7">SCSIO 52915</strain>
    </source>
</reference>
<dbReference type="SMART" id="SM00345">
    <property type="entry name" value="HTH_GNTR"/>
    <property type="match status" value="1"/>
</dbReference>
<accession>A0A6G8Q0P0</accession>
<evidence type="ECO:0000256" key="4">
    <source>
        <dbReference type="SAM" id="MobiDB-lite"/>
    </source>
</evidence>
<keyword evidence="7" id="KW-1185">Reference proteome</keyword>
<keyword evidence="3" id="KW-0804">Transcription</keyword>
<dbReference type="Gene3D" id="1.10.10.10">
    <property type="entry name" value="Winged helix-like DNA-binding domain superfamily/Winged helix DNA-binding domain"/>
    <property type="match status" value="1"/>
</dbReference>
<feature type="domain" description="HTH gntR-type" evidence="5">
    <location>
        <begin position="24"/>
        <end position="91"/>
    </location>
</feature>
<evidence type="ECO:0000256" key="3">
    <source>
        <dbReference type="ARBA" id="ARBA00023163"/>
    </source>
</evidence>
<dbReference type="InterPro" id="IPR011711">
    <property type="entry name" value="GntR_C"/>
</dbReference>
<dbReference type="InterPro" id="IPR036390">
    <property type="entry name" value="WH_DNA-bd_sf"/>
</dbReference>
<keyword evidence="2" id="KW-0238">DNA-binding</keyword>
<feature type="region of interest" description="Disordered" evidence="4">
    <location>
        <begin position="1"/>
        <end position="26"/>
    </location>
</feature>
<evidence type="ECO:0000256" key="1">
    <source>
        <dbReference type="ARBA" id="ARBA00023015"/>
    </source>
</evidence>
<dbReference type="PANTHER" id="PTHR43537">
    <property type="entry name" value="TRANSCRIPTIONAL REGULATOR, GNTR FAMILY"/>
    <property type="match status" value="1"/>
</dbReference>
<evidence type="ECO:0000256" key="2">
    <source>
        <dbReference type="ARBA" id="ARBA00023125"/>
    </source>
</evidence>
<gene>
    <name evidence="6" type="ORF">GBA65_17320</name>
</gene>
<dbReference type="PROSITE" id="PS50949">
    <property type="entry name" value="HTH_GNTR"/>
    <property type="match status" value="1"/>
</dbReference>